<evidence type="ECO:0000313" key="1">
    <source>
        <dbReference type="EMBL" id="MBA1373678.1"/>
    </source>
</evidence>
<gene>
    <name evidence="1" type="ORF">FG486_04960</name>
</gene>
<name>A0A7V8RC07_9SPHN</name>
<comment type="caution">
    <text evidence="1">The sequence shown here is derived from an EMBL/GenBank/DDBJ whole genome shotgun (WGS) entry which is preliminary data.</text>
</comment>
<dbReference type="EMBL" id="VDES01000001">
    <property type="protein sequence ID" value="MBA1373678.1"/>
    <property type="molecule type" value="Genomic_DNA"/>
</dbReference>
<dbReference type="RefSeq" id="WP_181266659.1">
    <property type="nucleotide sequence ID" value="NZ_BAAAGB010000002.1"/>
</dbReference>
<accession>A0A7V8RC07</accession>
<keyword evidence="2" id="KW-1185">Reference proteome</keyword>
<dbReference type="InterPro" id="IPR027417">
    <property type="entry name" value="P-loop_NTPase"/>
</dbReference>
<organism evidence="1 2">
    <name type="scientific">Sphingomonas ursincola</name>
    <dbReference type="NCBI Taxonomy" id="56361"/>
    <lineage>
        <taxon>Bacteria</taxon>
        <taxon>Pseudomonadati</taxon>
        <taxon>Pseudomonadota</taxon>
        <taxon>Alphaproteobacteria</taxon>
        <taxon>Sphingomonadales</taxon>
        <taxon>Sphingomonadaceae</taxon>
        <taxon>Sphingomonas</taxon>
    </lineage>
</organism>
<dbReference type="Proteomes" id="UP000589292">
    <property type="component" value="Unassembled WGS sequence"/>
</dbReference>
<dbReference type="AlphaFoldDB" id="A0A7V8RC07"/>
<reference evidence="1 2" key="1">
    <citation type="journal article" date="1994" name="Int. J. Syst. Bacteriol.">
        <title>Phylogenetic positions of novel aerobic, bacteriochlorophyll a-containing bacteria and description of Roseococcus thiosulfatophilus gen. nov., sp. nov., Erythromicrobium ramosum gen. nov., sp. nov., and Erythrobacter litoralis sp. nov.</title>
        <authorList>
            <person name="Yurkov V."/>
            <person name="Stackebrandt E."/>
            <person name="Holmes A."/>
            <person name="Fuerst J.A."/>
            <person name="Hugenholtz P."/>
            <person name="Golecki J."/>
            <person name="Gad'on N."/>
            <person name="Gorlenko V.M."/>
            <person name="Kompantseva E.I."/>
            <person name="Drews G."/>
        </authorList>
    </citation>
    <scope>NUCLEOTIDE SEQUENCE [LARGE SCALE GENOMIC DNA]</scope>
    <source>
        <strain evidence="1 2">KR-99</strain>
    </source>
</reference>
<sequence>MIRDETALLAHGTAADPGRGDSVHFAILDIPIRLDVEEPEFASITHAFMGAYAPGEAAAMAAGDGLAFHVRRVATLPASPTEKVAVHRTRHPYWDFGGLTDAARVMHVWPTRGLSIERMGPRSWGIGVRHDVDARFAAEGIFHAIRSLALYHRPPGNMLHGSAVACGDRLVAFVGPSMAGKTTLMTRMLANTGCHPFANDRFLVLPDASLETRSWPSYASFCEGHLQGDASLAAAARRYEAEDCAYRTRRWGMQLSDRFDKAGKRTYPMRWLREVYGRPYRNAGQLAAIVLCQVSPDIERTVFRELDLDGADREQALSSLRASAFDDHEPSFLPWHGLPIPRNAPELGHILDRLSAAGGKVISLAVPVNQLDDATRLLGKALALMPDRENG</sequence>
<dbReference type="SUPFAM" id="SSF53795">
    <property type="entry name" value="PEP carboxykinase-like"/>
    <property type="match status" value="1"/>
</dbReference>
<evidence type="ECO:0000313" key="2">
    <source>
        <dbReference type="Proteomes" id="UP000589292"/>
    </source>
</evidence>
<proteinExistence type="predicted"/>
<protein>
    <submittedName>
        <fullName evidence="1">Uncharacterized protein</fullName>
    </submittedName>
</protein>
<dbReference type="Gene3D" id="3.40.50.300">
    <property type="entry name" value="P-loop containing nucleotide triphosphate hydrolases"/>
    <property type="match status" value="1"/>
</dbReference>